<dbReference type="EMBL" id="CP003378">
    <property type="protein sequence ID" value="AFZ70855.1"/>
    <property type="molecule type" value="Genomic_DNA"/>
</dbReference>
<evidence type="ECO:0000313" key="2">
    <source>
        <dbReference type="EMBL" id="AFZ70855.1"/>
    </source>
</evidence>
<dbReference type="GeneID" id="14212393"/>
<name>L0ACS3_CALLD</name>
<dbReference type="Proteomes" id="UP000010469">
    <property type="component" value="Chromosome"/>
</dbReference>
<dbReference type="InParanoid" id="L0ACS3"/>
<dbReference type="RefSeq" id="WP_015232752.1">
    <property type="nucleotide sequence ID" value="NC_019791.1"/>
</dbReference>
<feature type="transmembrane region" description="Helical" evidence="1">
    <location>
        <begin position="21"/>
        <end position="41"/>
    </location>
</feature>
<dbReference type="STRING" id="1056495.Calag_1133"/>
<dbReference type="KEGG" id="clg:Calag_1133"/>
<evidence type="ECO:0000313" key="3">
    <source>
        <dbReference type="Proteomes" id="UP000010469"/>
    </source>
</evidence>
<organism evidence="2 3">
    <name type="scientific">Caldisphaera lagunensis (strain DSM 15908 / JCM 11604 / ANMR 0165 / IC-154)</name>
    <dbReference type="NCBI Taxonomy" id="1056495"/>
    <lineage>
        <taxon>Archaea</taxon>
        <taxon>Thermoproteota</taxon>
        <taxon>Thermoprotei</taxon>
        <taxon>Acidilobales</taxon>
        <taxon>Caldisphaeraceae</taxon>
        <taxon>Caldisphaera</taxon>
    </lineage>
</organism>
<protein>
    <submittedName>
        <fullName evidence="2">Uncharacterized membrane protein</fullName>
    </submittedName>
</protein>
<feature type="transmembrane region" description="Helical" evidence="1">
    <location>
        <begin position="163"/>
        <end position="183"/>
    </location>
</feature>
<dbReference type="InterPro" id="IPR002798">
    <property type="entry name" value="SpoIIM-like"/>
</dbReference>
<feature type="transmembrane region" description="Helical" evidence="1">
    <location>
        <begin position="87"/>
        <end position="114"/>
    </location>
</feature>
<evidence type="ECO:0000256" key="1">
    <source>
        <dbReference type="SAM" id="Phobius"/>
    </source>
</evidence>
<feature type="transmembrane region" description="Helical" evidence="1">
    <location>
        <begin position="126"/>
        <end position="151"/>
    </location>
</feature>
<dbReference type="PANTHER" id="PTHR35337">
    <property type="entry name" value="SLR1478 PROTEIN"/>
    <property type="match status" value="1"/>
</dbReference>
<feature type="transmembrane region" description="Helical" evidence="1">
    <location>
        <begin position="61"/>
        <end position="80"/>
    </location>
</feature>
<reference evidence="3" key="1">
    <citation type="submission" date="2012-03" db="EMBL/GenBank/DDBJ databases">
        <title>Complete genome of Caldisphaera lagunensis DSM 15908.</title>
        <authorList>
            <person name="Lucas S."/>
            <person name="Copeland A."/>
            <person name="Lapidus A."/>
            <person name="Glavina del Rio T."/>
            <person name="Dalin E."/>
            <person name="Tice H."/>
            <person name="Bruce D."/>
            <person name="Goodwin L."/>
            <person name="Pitluck S."/>
            <person name="Peters L."/>
            <person name="Mikhailova N."/>
            <person name="Teshima H."/>
            <person name="Kyrpides N."/>
            <person name="Mavromatis K."/>
            <person name="Ivanova N."/>
            <person name="Brettin T."/>
            <person name="Detter J.C."/>
            <person name="Han C."/>
            <person name="Larimer F."/>
            <person name="Land M."/>
            <person name="Hauser L."/>
            <person name="Markowitz V."/>
            <person name="Cheng J.-F."/>
            <person name="Hugenholtz P."/>
            <person name="Woyke T."/>
            <person name="Wu D."/>
            <person name="Spring S."/>
            <person name="Schroeder M."/>
            <person name="Brambilla E."/>
            <person name="Klenk H.-P."/>
            <person name="Eisen J.A."/>
        </authorList>
    </citation>
    <scope>NUCLEOTIDE SEQUENCE [LARGE SCALE GENOMIC DNA]</scope>
    <source>
        <strain evidence="3">DSM 15908 / JCM 11604 / IC-154</strain>
    </source>
</reference>
<accession>L0ACS3</accession>
<keyword evidence="1" id="KW-1133">Transmembrane helix</keyword>
<keyword evidence="3" id="KW-1185">Reference proteome</keyword>
<dbReference type="Pfam" id="PF01944">
    <property type="entry name" value="SpoIIM"/>
    <property type="match status" value="1"/>
</dbReference>
<dbReference type="eggNOG" id="arCOG01994">
    <property type="taxonomic scope" value="Archaea"/>
</dbReference>
<dbReference type="HOGENOM" id="CLU_1393521_0_0_2"/>
<sequence>MGIIDDAVDLMINEKSLRRTWITLIALFGIVGIIIILSYNAIMQSFVGQYLQSQESGIRQIAQSFGLGNSYYLLPFIIFGNNVKTAIITWVSSLTIVIPILIVAVNGGLVGFVLPGAYPNPPLVLFYLLVPHGVIEIPSVTLVSSVFILLISKGPVKMYKNSIGLLLISAIMLAVAAFIESFLTRTIAEIVASML</sequence>
<dbReference type="PANTHER" id="PTHR35337:SF1">
    <property type="entry name" value="SLR1478 PROTEIN"/>
    <property type="match status" value="1"/>
</dbReference>
<keyword evidence="1" id="KW-0812">Transmembrane</keyword>
<keyword evidence="1" id="KW-0472">Membrane</keyword>
<dbReference type="AlphaFoldDB" id="L0ACS3"/>
<proteinExistence type="predicted"/>
<gene>
    <name evidence="2" type="ordered locus">Calag_1133</name>
</gene>